<evidence type="ECO:0000313" key="3">
    <source>
        <dbReference type="Proteomes" id="UP000326169"/>
    </source>
</evidence>
<keyword evidence="3" id="KW-1185">Reference proteome</keyword>
<dbReference type="Gene3D" id="1.10.510.10">
    <property type="entry name" value="Transferase(Phosphotransferase) domain 1"/>
    <property type="match status" value="1"/>
</dbReference>
<organism evidence="2 3">
    <name type="scientific">Limnospira platensis NIES-46</name>
    <dbReference type="NCBI Taxonomy" id="1236695"/>
    <lineage>
        <taxon>Bacteria</taxon>
        <taxon>Bacillati</taxon>
        <taxon>Cyanobacteriota</taxon>
        <taxon>Cyanophyceae</taxon>
        <taxon>Oscillatoriophycideae</taxon>
        <taxon>Oscillatoriales</taxon>
        <taxon>Sirenicapillariaceae</taxon>
        <taxon>Limnospira</taxon>
    </lineage>
</organism>
<dbReference type="Proteomes" id="UP000326169">
    <property type="component" value="Unassembled WGS sequence"/>
</dbReference>
<gene>
    <name evidence="2" type="ORF">NIES46_20120</name>
</gene>
<dbReference type="GeneID" id="301682866"/>
<proteinExistence type="predicted"/>
<dbReference type="PANTHER" id="PTHR23257:SF963">
    <property type="entry name" value="AT08303P"/>
    <property type="match status" value="1"/>
</dbReference>
<evidence type="ECO:0000313" key="2">
    <source>
        <dbReference type="EMBL" id="GCE93960.1"/>
    </source>
</evidence>
<name>A0A5M3T7R4_LIMPL</name>
<dbReference type="EMBL" id="BIMW01000084">
    <property type="protein sequence ID" value="GCE93960.1"/>
    <property type="molecule type" value="Genomic_DNA"/>
</dbReference>
<dbReference type="RefSeq" id="WP_014276568.1">
    <property type="nucleotide sequence ID" value="NZ_BIMW01000084.1"/>
</dbReference>
<dbReference type="SUPFAM" id="SSF56112">
    <property type="entry name" value="Protein kinase-like (PK-like)"/>
    <property type="match status" value="1"/>
</dbReference>
<protein>
    <recommendedName>
        <fullName evidence="1">Protein kinase domain-containing protein</fullName>
    </recommendedName>
</protein>
<dbReference type="InterPro" id="IPR011009">
    <property type="entry name" value="Kinase-like_dom_sf"/>
</dbReference>
<dbReference type="PROSITE" id="PS50011">
    <property type="entry name" value="PROTEIN_KINASE_DOM"/>
    <property type="match status" value="1"/>
</dbReference>
<dbReference type="InterPro" id="IPR050167">
    <property type="entry name" value="Ser_Thr_protein_kinase"/>
</dbReference>
<evidence type="ECO:0000259" key="1">
    <source>
        <dbReference type="PROSITE" id="PS50011"/>
    </source>
</evidence>
<accession>A0A5M3T7R4</accession>
<feature type="domain" description="Protein kinase" evidence="1">
    <location>
        <begin position="13"/>
        <end position="301"/>
    </location>
</feature>
<dbReference type="PANTHER" id="PTHR23257">
    <property type="entry name" value="SERINE-THREONINE PROTEIN KINASE"/>
    <property type="match status" value="1"/>
</dbReference>
<reference evidence="2 3" key="1">
    <citation type="journal article" date="2019" name="J Genomics">
        <title>The Draft Genome of a Hydrogen-producing Cyanobacterium, Arthrospira platensis NIES-46.</title>
        <authorList>
            <person name="Suzuki S."/>
            <person name="Yamaguchi H."/>
            <person name="Kawachi M."/>
        </authorList>
    </citation>
    <scope>NUCLEOTIDE SEQUENCE [LARGE SCALE GENOMIC DNA]</scope>
    <source>
        <strain evidence="2 3">NIES-46</strain>
    </source>
</reference>
<dbReference type="Pfam" id="PF00069">
    <property type="entry name" value="Pkinase"/>
    <property type="match status" value="1"/>
</dbReference>
<comment type="caution">
    <text evidence="2">The sequence shown here is derived from an EMBL/GenBank/DDBJ whole genome shotgun (WGS) entry which is preliminary data.</text>
</comment>
<sequence>MKYLKSETTGELVSLNKEIARGGEAIIYETSKAGFVAKIYLKSAPSDTWDKLRLMISNSPQQPALKNGHISIVWPQCILTDKGIPKGFLLPYISNTLEFSVIYHPAARKQNAPTFNWLYLHATAMNIAACISSIHAKKYVIGDINGQNILVKRNTYVSIIDTDSFQVTNPRNSKVYRCNVGVEEYTPPEMYGKSFRDFDRHEVHDRFGLAILIWQLLFNDHPFSGKWNGSGDPPSLGEKIAQGHWVYGKSSKVKPSPITISFDVIHPQLQALFRRCFDDGHRNPYARPSASEWQNALEVAIKDLKQCSVAGEQHYYARTYGRCYWCERKAQIGVDIFENPAGSASPNTGSSSLPTIIKNCANSNLNKPTITPSYGSPNVPPSPLPRPISISPLTILPTPPAPTNQFTPSKPTHPFVQWIQLKVAQFKVSKTQKWIAVALCIVSASVYFGWQSQIQKTASQSSANQTAGLNSDPKQTIVRYYQLATSNRKEAIKLLSDPWRRRAAQRVKDNWWDSVRKVEVYAFQTFAKNNSKAKIKVWLKYHMKNGQTPCESLIFNLIFDQNKSTWLIDSVEPNSVIQNPYCDAR</sequence>
<dbReference type="InterPro" id="IPR000719">
    <property type="entry name" value="Prot_kinase_dom"/>
</dbReference>